<name>A0A0F8XNZ4_9ZZZZ</name>
<feature type="region of interest" description="Disordered" evidence="1">
    <location>
        <begin position="60"/>
        <end position="82"/>
    </location>
</feature>
<reference evidence="2" key="1">
    <citation type="journal article" date="2015" name="Nature">
        <title>Complex archaea that bridge the gap between prokaryotes and eukaryotes.</title>
        <authorList>
            <person name="Spang A."/>
            <person name="Saw J.H."/>
            <person name="Jorgensen S.L."/>
            <person name="Zaremba-Niedzwiedzka K."/>
            <person name="Martijn J."/>
            <person name="Lind A.E."/>
            <person name="van Eijk R."/>
            <person name="Schleper C."/>
            <person name="Guy L."/>
            <person name="Ettema T.J."/>
        </authorList>
    </citation>
    <scope>NUCLEOTIDE SEQUENCE</scope>
</reference>
<proteinExistence type="predicted"/>
<sequence length="125" mass="13965">MGSRCISTTARGLPLRTYFLQSSYYRRILTTNSPPEPMTNTHRPPPRLCAWAGMAAGMRSAPQVSAKGELHTSPQPVVKCVPHPRAAHFGPIRRTVKTEAPKRKKVCRDVEKEKRSVLSFAGVRR</sequence>
<comment type="caution">
    <text evidence="2">The sequence shown here is derived from an EMBL/GenBank/DDBJ whole genome shotgun (WGS) entry which is preliminary data.</text>
</comment>
<protein>
    <submittedName>
        <fullName evidence="2">Uncharacterized protein</fullName>
    </submittedName>
</protein>
<dbReference type="EMBL" id="LAZR01061792">
    <property type="protein sequence ID" value="KKK62865.1"/>
    <property type="molecule type" value="Genomic_DNA"/>
</dbReference>
<organism evidence="2">
    <name type="scientific">marine sediment metagenome</name>
    <dbReference type="NCBI Taxonomy" id="412755"/>
    <lineage>
        <taxon>unclassified sequences</taxon>
        <taxon>metagenomes</taxon>
        <taxon>ecological metagenomes</taxon>
    </lineage>
</organism>
<evidence type="ECO:0000256" key="1">
    <source>
        <dbReference type="SAM" id="MobiDB-lite"/>
    </source>
</evidence>
<accession>A0A0F8XNZ4</accession>
<dbReference type="AlphaFoldDB" id="A0A0F8XNZ4"/>
<gene>
    <name evidence="2" type="ORF">LCGC14_3000060</name>
</gene>
<evidence type="ECO:0000313" key="2">
    <source>
        <dbReference type="EMBL" id="KKK62865.1"/>
    </source>
</evidence>